<keyword evidence="4 5" id="KW-0472">Membrane</keyword>
<keyword evidence="2 5" id="KW-0812">Transmembrane</keyword>
<dbReference type="EMBL" id="FOOK01000005">
    <property type="protein sequence ID" value="SFF79805.1"/>
    <property type="molecule type" value="Genomic_DNA"/>
</dbReference>
<reference evidence="6 7" key="1">
    <citation type="submission" date="2016-10" db="EMBL/GenBank/DDBJ databases">
        <authorList>
            <person name="de Groot N.N."/>
        </authorList>
    </citation>
    <scope>NUCLEOTIDE SEQUENCE [LARGE SCALE GENOMIC DNA]</scope>
    <source>
        <strain evidence="6 7">DSM 44945</strain>
    </source>
</reference>
<evidence type="ECO:0000313" key="7">
    <source>
        <dbReference type="Proteomes" id="UP000198661"/>
    </source>
</evidence>
<organism evidence="6 7">
    <name type="scientific">Planifilum fulgidum</name>
    <dbReference type="NCBI Taxonomy" id="201973"/>
    <lineage>
        <taxon>Bacteria</taxon>
        <taxon>Bacillati</taxon>
        <taxon>Bacillota</taxon>
        <taxon>Bacilli</taxon>
        <taxon>Bacillales</taxon>
        <taxon>Thermoactinomycetaceae</taxon>
        <taxon>Planifilum</taxon>
    </lineage>
</organism>
<dbReference type="RefSeq" id="WP_092036237.1">
    <property type="nucleotide sequence ID" value="NZ_FOOK01000005.1"/>
</dbReference>
<evidence type="ECO:0000256" key="1">
    <source>
        <dbReference type="ARBA" id="ARBA00004141"/>
    </source>
</evidence>
<name>A0A1I2LKK1_9BACL</name>
<feature type="transmembrane region" description="Helical" evidence="5">
    <location>
        <begin position="59"/>
        <end position="79"/>
    </location>
</feature>
<feature type="transmembrane region" description="Helical" evidence="5">
    <location>
        <begin position="217"/>
        <end position="234"/>
    </location>
</feature>
<comment type="subcellular location">
    <subcellularLocation>
        <location evidence="1">Membrane</location>
        <topology evidence="1">Multi-pass membrane protein</topology>
    </subcellularLocation>
</comment>
<dbReference type="GO" id="GO:0016020">
    <property type="term" value="C:membrane"/>
    <property type="evidence" value="ECO:0007669"/>
    <property type="project" value="UniProtKB-SubCell"/>
</dbReference>
<dbReference type="Pfam" id="PF02535">
    <property type="entry name" value="Zip"/>
    <property type="match status" value="1"/>
</dbReference>
<proteinExistence type="predicted"/>
<keyword evidence="3 5" id="KW-1133">Transmembrane helix</keyword>
<evidence type="ECO:0000313" key="6">
    <source>
        <dbReference type="EMBL" id="SFF79805.1"/>
    </source>
</evidence>
<dbReference type="OrthoDB" id="9787346at2"/>
<evidence type="ECO:0000256" key="4">
    <source>
        <dbReference type="ARBA" id="ARBA00023136"/>
    </source>
</evidence>
<dbReference type="PANTHER" id="PTHR11040:SF205">
    <property type="entry name" value="ZINC TRANSPORTER ZUPT"/>
    <property type="match status" value="1"/>
</dbReference>
<dbReference type="AlphaFoldDB" id="A0A1I2LKK1"/>
<evidence type="ECO:0000256" key="5">
    <source>
        <dbReference type="SAM" id="Phobius"/>
    </source>
</evidence>
<sequence length="239" mass="25008">MSEAIAYSTLSGMSTLLGALVVLRFGSLSQRGLSFSLGMSVGVMLTVSLGSLLSTAVRYGSWAHVMLGMSAALLLMILLHRFEGRNGGGGKRSTFARLGFLMVLAMAAHNAPEGVAIGIGFHTEHRLGILLALSMAVHNVPEGIGMAAPLKVSGHSPLRILLTAAATGGMLPLGAWIGEAFLADRPDVVSAGLVFAITTILWVATQEVGPRAWEMDRRAASAGAILGVLFMYIIERIHG</sequence>
<feature type="transmembrane region" description="Helical" evidence="5">
    <location>
        <begin position="127"/>
        <end position="148"/>
    </location>
</feature>
<keyword evidence="7" id="KW-1185">Reference proteome</keyword>
<feature type="transmembrane region" description="Helical" evidence="5">
    <location>
        <begin position="6"/>
        <end position="26"/>
    </location>
</feature>
<accession>A0A1I2LKK1</accession>
<feature type="transmembrane region" description="Helical" evidence="5">
    <location>
        <begin position="188"/>
        <end position="205"/>
    </location>
</feature>
<evidence type="ECO:0000256" key="2">
    <source>
        <dbReference type="ARBA" id="ARBA00022692"/>
    </source>
</evidence>
<feature type="transmembrane region" description="Helical" evidence="5">
    <location>
        <begin position="100"/>
        <end position="121"/>
    </location>
</feature>
<dbReference type="STRING" id="201973.SAMN04488025_105109"/>
<dbReference type="InterPro" id="IPR003689">
    <property type="entry name" value="ZIP"/>
</dbReference>
<dbReference type="GO" id="GO:0005385">
    <property type="term" value="F:zinc ion transmembrane transporter activity"/>
    <property type="evidence" value="ECO:0007669"/>
    <property type="project" value="TreeGrafter"/>
</dbReference>
<feature type="transmembrane region" description="Helical" evidence="5">
    <location>
        <begin position="33"/>
        <end position="53"/>
    </location>
</feature>
<dbReference type="PANTHER" id="PTHR11040">
    <property type="entry name" value="ZINC/IRON TRANSPORTER"/>
    <property type="match status" value="1"/>
</dbReference>
<evidence type="ECO:0000256" key="3">
    <source>
        <dbReference type="ARBA" id="ARBA00022989"/>
    </source>
</evidence>
<feature type="transmembrane region" description="Helical" evidence="5">
    <location>
        <begin position="160"/>
        <end position="182"/>
    </location>
</feature>
<gene>
    <name evidence="6" type="ORF">SAMN04488025_105109</name>
</gene>
<dbReference type="Proteomes" id="UP000198661">
    <property type="component" value="Unassembled WGS sequence"/>
</dbReference>
<protein>
    <submittedName>
        <fullName evidence="6">Zinc transporter, ZIP family</fullName>
    </submittedName>
</protein>